<dbReference type="InterPro" id="IPR058678">
    <property type="entry name" value="ARM_PUB"/>
</dbReference>
<keyword evidence="3 5" id="KW-0808">Transferase</keyword>
<evidence type="ECO:0000259" key="6">
    <source>
        <dbReference type="PROSITE" id="PS51698"/>
    </source>
</evidence>
<keyword evidence="8" id="KW-1185">Reference proteome</keyword>
<protein>
    <recommendedName>
        <fullName evidence="5 6">U-box domain-containing protein</fullName>
        <ecNumber evidence="5">2.3.2.27</ecNumber>
    </recommendedName>
    <alternativeName>
        <fullName evidence="5">RING-type E3 ubiquitin transferase PUB</fullName>
    </alternativeName>
</protein>
<dbReference type="Pfam" id="PF04564">
    <property type="entry name" value="U-box"/>
    <property type="match status" value="1"/>
</dbReference>
<evidence type="ECO:0000256" key="5">
    <source>
        <dbReference type="RuleBase" id="RU369093"/>
    </source>
</evidence>
<organism evidence="7 8">
    <name type="scientific">Dendrobium nobile</name>
    <name type="common">Orchid</name>
    <dbReference type="NCBI Taxonomy" id="94219"/>
    <lineage>
        <taxon>Eukaryota</taxon>
        <taxon>Viridiplantae</taxon>
        <taxon>Streptophyta</taxon>
        <taxon>Embryophyta</taxon>
        <taxon>Tracheophyta</taxon>
        <taxon>Spermatophyta</taxon>
        <taxon>Magnoliopsida</taxon>
        <taxon>Liliopsida</taxon>
        <taxon>Asparagales</taxon>
        <taxon>Orchidaceae</taxon>
        <taxon>Epidendroideae</taxon>
        <taxon>Malaxideae</taxon>
        <taxon>Dendrobiinae</taxon>
        <taxon>Dendrobium</taxon>
    </lineage>
</organism>
<dbReference type="CDD" id="cd16664">
    <property type="entry name" value="RING-Ubox_PUB"/>
    <property type="match status" value="1"/>
</dbReference>
<dbReference type="AlphaFoldDB" id="A0A8T3CDL1"/>
<keyword evidence="4 5" id="KW-0833">Ubl conjugation pathway</keyword>
<dbReference type="InterPro" id="IPR011989">
    <property type="entry name" value="ARM-like"/>
</dbReference>
<dbReference type="InterPro" id="IPR045185">
    <property type="entry name" value="PUB22/23/24-like"/>
</dbReference>
<dbReference type="InterPro" id="IPR013083">
    <property type="entry name" value="Znf_RING/FYVE/PHD"/>
</dbReference>
<dbReference type="SMR" id="A0A8T3CDL1"/>
<dbReference type="EC" id="2.3.2.27" evidence="5"/>
<comment type="pathway">
    <text evidence="2 5">Protein modification; protein ubiquitination.</text>
</comment>
<dbReference type="FunFam" id="3.30.40.10:FF:000442">
    <property type="entry name" value="RING-type E3 ubiquitin transferase"/>
    <property type="match status" value="1"/>
</dbReference>
<evidence type="ECO:0000256" key="1">
    <source>
        <dbReference type="ARBA" id="ARBA00000900"/>
    </source>
</evidence>
<comment type="function">
    <text evidence="5">Functions as an E3 ubiquitin ligase.</text>
</comment>
<dbReference type="PANTHER" id="PTHR22849">
    <property type="entry name" value="WDSAM1 PROTEIN"/>
    <property type="match status" value="1"/>
</dbReference>
<dbReference type="GO" id="GO:0016567">
    <property type="term" value="P:protein ubiquitination"/>
    <property type="evidence" value="ECO:0007669"/>
    <property type="project" value="UniProtKB-UniRule"/>
</dbReference>
<dbReference type="Gene3D" id="1.25.10.10">
    <property type="entry name" value="Leucine-rich Repeat Variant"/>
    <property type="match status" value="1"/>
</dbReference>
<dbReference type="SUPFAM" id="SSF48371">
    <property type="entry name" value="ARM repeat"/>
    <property type="match status" value="1"/>
</dbReference>
<feature type="domain" description="U-box" evidence="6">
    <location>
        <begin position="5"/>
        <end position="82"/>
    </location>
</feature>
<dbReference type="Pfam" id="PF25598">
    <property type="entry name" value="ARM_PUB"/>
    <property type="match status" value="1"/>
</dbReference>
<evidence type="ECO:0000313" key="8">
    <source>
        <dbReference type="Proteomes" id="UP000829196"/>
    </source>
</evidence>
<dbReference type="Proteomes" id="UP000829196">
    <property type="component" value="Unassembled WGS sequence"/>
</dbReference>
<proteinExistence type="predicted"/>
<dbReference type="GO" id="GO:0061630">
    <property type="term" value="F:ubiquitin protein ligase activity"/>
    <property type="evidence" value="ECO:0007669"/>
    <property type="project" value="UniProtKB-UniRule"/>
</dbReference>
<comment type="catalytic activity">
    <reaction evidence="1 5">
        <text>S-ubiquitinyl-[E2 ubiquitin-conjugating enzyme]-L-cysteine + [acceptor protein]-L-lysine = [E2 ubiquitin-conjugating enzyme]-L-cysteine + N(6)-ubiquitinyl-[acceptor protein]-L-lysine.</text>
        <dbReference type="EC" id="2.3.2.27"/>
    </reaction>
</comment>
<comment type="caution">
    <text evidence="7">The sequence shown here is derived from an EMBL/GenBank/DDBJ whole genome shotgun (WGS) entry which is preliminary data.</text>
</comment>
<dbReference type="PROSITE" id="PS51698">
    <property type="entry name" value="U_BOX"/>
    <property type="match status" value="1"/>
</dbReference>
<evidence type="ECO:0000313" key="7">
    <source>
        <dbReference type="EMBL" id="KAI0531067.1"/>
    </source>
</evidence>
<name>A0A8T3CDL1_DENNO</name>
<dbReference type="PANTHER" id="PTHR22849:SF132">
    <property type="entry name" value="E3 UBIQUITIN-PROTEIN LIGASE PUB23"/>
    <property type="match status" value="1"/>
</dbReference>
<evidence type="ECO:0000256" key="2">
    <source>
        <dbReference type="ARBA" id="ARBA00004906"/>
    </source>
</evidence>
<dbReference type="Gene3D" id="3.30.40.10">
    <property type="entry name" value="Zinc/RING finger domain, C3HC4 (zinc finger)"/>
    <property type="match status" value="1"/>
</dbReference>
<dbReference type="OrthoDB" id="10064100at2759"/>
<sequence>MAEVEIPSYFLCPISLQMMRDPVTLPTGISFDRQSIERWLFSDVGHQTCPVTNQLLPTSVELTPNHTLRRLIQAWCVANASHGVERIPTPRPQIDRSHISNLLQLPNHSSSLHELQQIISASEANRRIVQSSEAVEFVVSSIILEQHGDEALAILHSLQISDDRFITLLKSNPRFLDSLFAALNRSSYKSRAYATLLLKSIVPLVSPIILSSVIQKENLHQIVSVVNDRISSQATKAALRVLIELFCWGRNRVKAVNVGAVSALIDLLLDESDGRACELALVALDKLCACAEGRAVLIGHAAGVAVVAKKILRVSAVASERAVRIVEKVAKLSASPAVLQEMVQVGVVSKLCLLLQVECGAKQKERAKGILRLHARIWKNSPCLSPALLLSYPCL</sequence>
<dbReference type="EMBL" id="JAGYWB010000001">
    <property type="protein sequence ID" value="KAI0531067.1"/>
    <property type="molecule type" value="Genomic_DNA"/>
</dbReference>
<dbReference type="SUPFAM" id="SSF57850">
    <property type="entry name" value="RING/U-box"/>
    <property type="match status" value="1"/>
</dbReference>
<dbReference type="SMART" id="SM00504">
    <property type="entry name" value="Ubox"/>
    <property type="match status" value="1"/>
</dbReference>
<accession>A0A8T3CDL1</accession>
<reference evidence="7" key="1">
    <citation type="journal article" date="2022" name="Front. Genet.">
        <title>Chromosome-Scale Assembly of the Dendrobium nobile Genome Provides Insights Into the Molecular Mechanism of the Biosynthesis of the Medicinal Active Ingredient of Dendrobium.</title>
        <authorList>
            <person name="Xu Q."/>
            <person name="Niu S.-C."/>
            <person name="Li K.-L."/>
            <person name="Zheng P.-J."/>
            <person name="Zhang X.-J."/>
            <person name="Jia Y."/>
            <person name="Liu Y."/>
            <person name="Niu Y.-X."/>
            <person name="Yu L.-H."/>
            <person name="Chen D.-F."/>
            <person name="Zhang G.-Q."/>
        </authorList>
    </citation>
    <scope>NUCLEOTIDE SEQUENCE</scope>
    <source>
        <tissue evidence="7">Leaf</tissue>
    </source>
</reference>
<dbReference type="InterPro" id="IPR003613">
    <property type="entry name" value="Ubox_domain"/>
</dbReference>
<evidence type="ECO:0000256" key="3">
    <source>
        <dbReference type="ARBA" id="ARBA00022679"/>
    </source>
</evidence>
<evidence type="ECO:0000256" key="4">
    <source>
        <dbReference type="ARBA" id="ARBA00022786"/>
    </source>
</evidence>
<dbReference type="InterPro" id="IPR016024">
    <property type="entry name" value="ARM-type_fold"/>
</dbReference>
<gene>
    <name evidence="7" type="ORF">KFK09_000617</name>
</gene>
<dbReference type="InterPro" id="IPR045210">
    <property type="entry name" value="RING-Ubox_PUB"/>
</dbReference>